<dbReference type="OMA" id="CCERPVA"/>
<evidence type="ECO:0000313" key="2">
    <source>
        <dbReference type="Ensembl" id="ENSEBUP00000025621.1"/>
    </source>
</evidence>
<keyword evidence="3" id="KW-1185">Reference proteome</keyword>
<dbReference type="InterPro" id="IPR000857">
    <property type="entry name" value="MyTH4_dom"/>
</dbReference>
<dbReference type="SMART" id="SM00139">
    <property type="entry name" value="MyTH4"/>
    <property type="match status" value="1"/>
</dbReference>
<dbReference type="AlphaFoldDB" id="A0A8C4R6E1"/>
<dbReference type="GO" id="GO:0005856">
    <property type="term" value="C:cytoskeleton"/>
    <property type="evidence" value="ECO:0007669"/>
    <property type="project" value="InterPro"/>
</dbReference>
<dbReference type="InterPro" id="IPR011993">
    <property type="entry name" value="PH-like_dom_sf"/>
</dbReference>
<dbReference type="InterPro" id="IPR051724">
    <property type="entry name" value="Actin_motor_Myosin"/>
</dbReference>
<dbReference type="PROSITE" id="PS51016">
    <property type="entry name" value="MYTH4"/>
    <property type="match status" value="1"/>
</dbReference>
<accession>A0A8C4R6E1</accession>
<dbReference type="PANTHER" id="PTHR46049:SF3">
    <property type="entry name" value="MYOSIN VIIA"/>
    <property type="match status" value="1"/>
</dbReference>
<dbReference type="SUPFAM" id="SSF50729">
    <property type="entry name" value="PH domain-like"/>
    <property type="match status" value="1"/>
</dbReference>
<dbReference type="Gene3D" id="3.10.20.90">
    <property type="entry name" value="Phosphatidylinositol 3-kinase Catalytic Subunit, Chain A, domain 1"/>
    <property type="match status" value="1"/>
</dbReference>
<dbReference type="GeneTree" id="ENSGT00940000159764"/>
<dbReference type="SUPFAM" id="SSF47031">
    <property type="entry name" value="Second domain of FERM"/>
    <property type="match status" value="1"/>
</dbReference>
<dbReference type="Ensembl" id="ENSEBUT00000026197.1">
    <property type="protein sequence ID" value="ENSEBUP00000025621.1"/>
    <property type="gene ID" value="ENSEBUG00000015784.1"/>
</dbReference>
<reference evidence="2" key="1">
    <citation type="submission" date="2025-08" db="UniProtKB">
        <authorList>
            <consortium name="Ensembl"/>
        </authorList>
    </citation>
    <scope>IDENTIFICATION</scope>
</reference>
<evidence type="ECO:0000313" key="3">
    <source>
        <dbReference type="Proteomes" id="UP000694388"/>
    </source>
</evidence>
<dbReference type="Gene3D" id="2.30.29.30">
    <property type="entry name" value="Pleckstrin-homology domain (PH domain)/Phosphotyrosine-binding domain (PTB)"/>
    <property type="match status" value="1"/>
</dbReference>
<evidence type="ECO:0000259" key="1">
    <source>
        <dbReference type="PROSITE" id="PS51016"/>
    </source>
</evidence>
<sequence length="551" mass="62007">TALPSGLVLLPPTFLGFTLWKPGHFGSLASPAMRLSLWASHSLTAGWSVVFLSSTVSSPASHLIQLTNYFFTNFVPGWLYKALNNKHKEQSLCLKKRWMVLTQDSLDVYRSSVCGTKKLGSLVLSSLCCVEQPGEKQHTDTGFWGISVHGRTCTFRLFSRLVTEASRWMPIATATQRLLTELRHYVTDPHAIEQFYKRNPILRYSSHPLQSPLTPIPYGKPGVNKCSGKNYGPLQEEALHIYNTLLMLHSMHDPFRAFRDVLQTCLDLPHLRDELYCQLVKQTVNVPNNRLPAAMLCWQLLACTCVTFPPNRTLLRYVRFHLKRIEQRHKQTIIGWYARFGLAGLHRTSIRSLAPSRTEMQAIARRQDLAVIVQCHVGGTCRVPINNHNTAGELVDQLLCGLAMEDCHNVFALFEQRGDTSTAIESHVLVVDVLAKFERSVPVFLFPPIEVLQPLSPYQAHESVLRGHFPASTETLQHLAALRLQYEMHNFSGQADLPGSAGLRAYYPLCQLRAWPGCRSTPPSLSNPSSMGGKQGKLAEMILMIRCKFCH</sequence>
<proteinExistence type="predicted"/>
<dbReference type="Gene3D" id="1.25.40.530">
    <property type="entry name" value="MyTH4 domain"/>
    <property type="match status" value="1"/>
</dbReference>
<dbReference type="Pfam" id="PF00373">
    <property type="entry name" value="FERM_M"/>
    <property type="match status" value="1"/>
</dbReference>
<dbReference type="InterPro" id="IPR035963">
    <property type="entry name" value="FERM_2"/>
</dbReference>
<protein>
    <submittedName>
        <fullName evidence="2">Pleckstrin homology, MyTH4 and FERM domain containing H3</fullName>
    </submittedName>
</protein>
<feature type="domain" description="MyTH4" evidence="1">
    <location>
        <begin position="204"/>
        <end position="364"/>
    </location>
</feature>
<dbReference type="InterPro" id="IPR014352">
    <property type="entry name" value="FERM/acyl-CoA-bd_prot_sf"/>
</dbReference>
<dbReference type="CDD" id="cd14473">
    <property type="entry name" value="FERM_B-lobe"/>
    <property type="match status" value="1"/>
</dbReference>
<dbReference type="InterPro" id="IPR019748">
    <property type="entry name" value="FERM_central"/>
</dbReference>
<dbReference type="PANTHER" id="PTHR46049">
    <property type="entry name" value="AGAP003327-PA"/>
    <property type="match status" value="1"/>
</dbReference>
<dbReference type="Gene3D" id="1.20.80.10">
    <property type="match status" value="1"/>
</dbReference>
<reference evidence="2" key="2">
    <citation type="submission" date="2025-09" db="UniProtKB">
        <authorList>
            <consortium name="Ensembl"/>
        </authorList>
    </citation>
    <scope>IDENTIFICATION</scope>
</reference>
<organism evidence="2 3">
    <name type="scientific">Eptatretus burgeri</name>
    <name type="common">Inshore hagfish</name>
    <dbReference type="NCBI Taxonomy" id="7764"/>
    <lineage>
        <taxon>Eukaryota</taxon>
        <taxon>Metazoa</taxon>
        <taxon>Chordata</taxon>
        <taxon>Craniata</taxon>
        <taxon>Vertebrata</taxon>
        <taxon>Cyclostomata</taxon>
        <taxon>Myxini</taxon>
        <taxon>Myxiniformes</taxon>
        <taxon>Myxinidae</taxon>
        <taxon>Eptatretinae</taxon>
        <taxon>Eptatretus</taxon>
    </lineage>
</organism>
<name>A0A8C4R6E1_EPTBU</name>
<dbReference type="Proteomes" id="UP000694388">
    <property type="component" value="Unplaced"/>
</dbReference>
<dbReference type="InterPro" id="IPR038185">
    <property type="entry name" value="MyTH4_dom_sf"/>
</dbReference>
<dbReference type="Pfam" id="PF00784">
    <property type="entry name" value="MyTH4"/>
    <property type="match status" value="1"/>
</dbReference>
<dbReference type="Pfam" id="PF21989">
    <property type="entry name" value="RA_2"/>
    <property type="match status" value="1"/>
</dbReference>